<dbReference type="PIRSF" id="PIRSF016578">
    <property type="entry name" value="HsaA"/>
    <property type="match status" value="1"/>
</dbReference>
<dbReference type="GO" id="GO:0050660">
    <property type="term" value="F:flavin adenine dinucleotide binding"/>
    <property type="evidence" value="ECO:0007669"/>
    <property type="project" value="InterPro"/>
</dbReference>
<evidence type="ECO:0000259" key="2">
    <source>
        <dbReference type="Pfam" id="PF08028"/>
    </source>
</evidence>
<dbReference type="InterPro" id="IPR050741">
    <property type="entry name" value="Acyl-CoA_dehydrogenase"/>
</dbReference>
<dbReference type="CDD" id="cd01159">
    <property type="entry name" value="NcnH"/>
    <property type="match status" value="1"/>
</dbReference>
<keyword evidence="1" id="KW-0560">Oxidoreductase</keyword>
<dbReference type="Proteomes" id="UP000243053">
    <property type="component" value="Unassembled WGS sequence"/>
</dbReference>
<dbReference type="GO" id="GO:0033539">
    <property type="term" value="P:fatty acid beta-oxidation using acyl-CoA dehydrogenase"/>
    <property type="evidence" value="ECO:0007669"/>
    <property type="project" value="TreeGrafter"/>
</dbReference>
<evidence type="ECO:0000256" key="1">
    <source>
        <dbReference type="ARBA" id="ARBA00023002"/>
    </source>
</evidence>
<name>A0A1Y5ESI8_COLPS</name>
<dbReference type="AlphaFoldDB" id="A0A1Y5ESI8"/>
<dbReference type="PANTHER" id="PTHR48083">
    <property type="entry name" value="MEDIUM-CHAIN SPECIFIC ACYL-COA DEHYDROGENASE, MITOCHONDRIAL-RELATED"/>
    <property type="match status" value="1"/>
</dbReference>
<dbReference type="EMBL" id="MAAF01000025">
    <property type="protein sequence ID" value="OUR83785.1"/>
    <property type="molecule type" value="Genomic_DNA"/>
</dbReference>
<feature type="domain" description="Acyl-CoA dehydrogenase C-terminal" evidence="2">
    <location>
        <begin position="238"/>
        <end position="369"/>
    </location>
</feature>
<organism evidence="3 4">
    <name type="scientific">Colwellia psychrerythraea</name>
    <name type="common">Vibrio psychroerythus</name>
    <dbReference type="NCBI Taxonomy" id="28229"/>
    <lineage>
        <taxon>Bacteria</taxon>
        <taxon>Pseudomonadati</taxon>
        <taxon>Pseudomonadota</taxon>
        <taxon>Gammaproteobacteria</taxon>
        <taxon>Alteromonadales</taxon>
        <taxon>Colwelliaceae</taxon>
        <taxon>Colwellia</taxon>
    </lineage>
</organism>
<dbReference type="InterPro" id="IPR046373">
    <property type="entry name" value="Acyl-CoA_Oxase/DH_mid-dom_sf"/>
</dbReference>
<sequence length="391" mass="43583">MNKPNPMLDELKKILPQIAANAVTAEQERKVPDANIHLLKSIQLHRALQPKAYGGLELSLPEVADCVAALAGACGGTAWAFSLLITHSHQMAMFSKQAQEEFWGENPDAVASSSIAPFGITEECEGGVIFNGDMRWSSGCDHAQWAILGFLRLNPETGEKDYSFGVVPASDYEIEDDWYSAGMKPSGTKTLKIKENTFIPEHRIEKAKAMMTGQSSGFGLYPDSKIFYAPYRPYFASGFAAMAIGIAERMLTVYKEMTKNRTRAYTLASSGKEIPPIMRLAESTHQVAAARAFMEKTWDEHKALSEQKRYPTDEELAFWRTNQAYAIKMCCEAVNRLFEVAGGSTWIHDNEIQRLWRDCNMTAAHAYTDYDVCKQVLGRSLMGMDPDPTMV</sequence>
<dbReference type="InterPro" id="IPR036250">
    <property type="entry name" value="AcylCo_DH-like_C"/>
</dbReference>
<reference evidence="4" key="1">
    <citation type="journal article" date="2017" name="Proc. Natl. Acad. Sci. U.S.A.">
        <title>Simulation of Deepwater Horizon oil plume reveals substrate specialization within a complex community of hydrocarbon degraders.</title>
        <authorList>
            <person name="Hu P."/>
            <person name="Dubinsky E.A."/>
            <person name="Probst A.J."/>
            <person name="Wang J."/>
            <person name="Sieber C.M.K."/>
            <person name="Tom L.M."/>
            <person name="Gardinali P."/>
            <person name="Banfield J.F."/>
            <person name="Atlas R.M."/>
            <person name="Andersen G.L."/>
        </authorList>
    </citation>
    <scope>NUCLEOTIDE SEQUENCE [LARGE SCALE GENOMIC DNA]</scope>
</reference>
<dbReference type="SUPFAM" id="SSF56645">
    <property type="entry name" value="Acyl-CoA dehydrogenase NM domain-like"/>
    <property type="match status" value="1"/>
</dbReference>
<dbReference type="NCBIfam" id="NF045920">
    <property type="entry name" value="HphnlacHdxOX"/>
    <property type="match status" value="1"/>
</dbReference>
<dbReference type="InterPro" id="IPR013107">
    <property type="entry name" value="Acyl-CoA_DH_C"/>
</dbReference>
<evidence type="ECO:0000313" key="3">
    <source>
        <dbReference type="EMBL" id="OUR83785.1"/>
    </source>
</evidence>
<protein>
    <submittedName>
        <fullName evidence="3">Acyl-CoA dehydrogenase</fullName>
    </submittedName>
</protein>
<comment type="caution">
    <text evidence="3">The sequence shown here is derived from an EMBL/GenBank/DDBJ whole genome shotgun (WGS) entry which is preliminary data.</text>
</comment>
<dbReference type="PANTHER" id="PTHR48083:SF19">
    <property type="entry name" value="FLAVIN-DEPENDENT MONOOXYGENASE, OXYGENASE SUBUNIT HSAA"/>
    <property type="match status" value="1"/>
</dbReference>
<proteinExistence type="predicted"/>
<dbReference type="GO" id="GO:0016712">
    <property type="term" value="F:oxidoreductase activity, acting on paired donors, with incorporation or reduction of molecular oxygen, reduced flavin or flavoprotein as one donor, and incorporation of one atom of oxygen"/>
    <property type="evidence" value="ECO:0007669"/>
    <property type="project" value="TreeGrafter"/>
</dbReference>
<dbReference type="Gene3D" id="1.20.140.10">
    <property type="entry name" value="Butyryl-CoA Dehydrogenase, subunit A, domain 3"/>
    <property type="match status" value="1"/>
</dbReference>
<dbReference type="Gene3D" id="2.40.110.10">
    <property type="entry name" value="Butyryl-CoA Dehydrogenase, subunit A, domain 2"/>
    <property type="match status" value="1"/>
</dbReference>
<dbReference type="Gene3D" id="1.10.540.10">
    <property type="entry name" value="Acyl-CoA dehydrogenase/oxidase, N-terminal domain"/>
    <property type="match status" value="1"/>
</dbReference>
<evidence type="ECO:0000313" key="4">
    <source>
        <dbReference type="Proteomes" id="UP000243053"/>
    </source>
</evidence>
<dbReference type="InterPro" id="IPR037069">
    <property type="entry name" value="AcylCoA_DH/ox_N_sf"/>
</dbReference>
<dbReference type="Pfam" id="PF08028">
    <property type="entry name" value="Acyl-CoA_dh_2"/>
    <property type="match status" value="1"/>
</dbReference>
<dbReference type="SUPFAM" id="SSF47203">
    <property type="entry name" value="Acyl-CoA dehydrogenase C-terminal domain-like"/>
    <property type="match status" value="1"/>
</dbReference>
<dbReference type="GO" id="GO:0003995">
    <property type="term" value="F:acyl-CoA dehydrogenase activity"/>
    <property type="evidence" value="ECO:0007669"/>
    <property type="project" value="TreeGrafter"/>
</dbReference>
<dbReference type="GO" id="GO:0005737">
    <property type="term" value="C:cytoplasm"/>
    <property type="evidence" value="ECO:0007669"/>
    <property type="project" value="TreeGrafter"/>
</dbReference>
<accession>A0A1Y5ESI8</accession>
<dbReference type="InterPro" id="IPR009100">
    <property type="entry name" value="AcylCoA_DH/oxidase_NM_dom_sf"/>
</dbReference>
<gene>
    <name evidence="3" type="ORF">A9Q75_03955</name>
</gene>